<protein>
    <recommendedName>
        <fullName evidence="1">Apple domain-containing protein</fullName>
    </recommendedName>
</protein>
<evidence type="ECO:0000313" key="2">
    <source>
        <dbReference type="EMBL" id="CAF1511992.1"/>
    </source>
</evidence>
<comment type="caution">
    <text evidence="2">The sequence shown here is derived from an EMBL/GenBank/DDBJ whole genome shotgun (WGS) entry which is preliminary data.</text>
</comment>
<dbReference type="AlphaFoldDB" id="A0A815UC59"/>
<evidence type="ECO:0000313" key="3">
    <source>
        <dbReference type="Proteomes" id="UP000663834"/>
    </source>
</evidence>
<name>A0A815UC59_9BILA</name>
<gene>
    <name evidence="2" type="ORF">KQP761_LOCUS15211</name>
</gene>
<sequence length="185" mass="20392">MILTFVECAVNWNGNSWAMSWDFPGNDMANVRTRREDCGGKCAQTSGCTHFAWSTYEGGTCWLKSASVSKSDASMVCGVIQSSAPETMEISLSTVLVVIAHPDDETMFSGFSHTGPSEVSYGNLPLSNETIGRKHLACIRQQDLFDSDQILISATQWNKEWVIAQFQRTIKTGNDADGYDLNETK</sequence>
<proteinExistence type="predicted"/>
<reference evidence="2" key="1">
    <citation type="submission" date="2021-02" db="EMBL/GenBank/DDBJ databases">
        <authorList>
            <person name="Nowell W R."/>
        </authorList>
    </citation>
    <scope>NUCLEOTIDE SEQUENCE</scope>
</reference>
<dbReference type="Gene3D" id="3.50.4.10">
    <property type="entry name" value="Hepatocyte Growth Factor"/>
    <property type="match status" value="1"/>
</dbReference>
<dbReference type="Proteomes" id="UP000663834">
    <property type="component" value="Unassembled WGS sequence"/>
</dbReference>
<organism evidence="2 3">
    <name type="scientific">Rotaria magnacalcarata</name>
    <dbReference type="NCBI Taxonomy" id="392030"/>
    <lineage>
        <taxon>Eukaryota</taxon>
        <taxon>Metazoa</taxon>
        <taxon>Spiralia</taxon>
        <taxon>Gnathifera</taxon>
        <taxon>Rotifera</taxon>
        <taxon>Eurotatoria</taxon>
        <taxon>Bdelloidea</taxon>
        <taxon>Philodinida</taxon>
        <taxon>Philodinidae</taxon>
        <taxon>Rotaria</taxon>
    </lineage>
</organism>
<dbReference type="Pfam" id="PF14295">
    <property type="entry name" value="PAN_4"/>
    <property type="match status" value="1"/>
</dbReference>
<dbReference type="OrthoDB" id="10056288at2759"/>
<dbReference type="EMBL" id="CAJNOW010007363">
    <property type="protein sequence ID" value="CAF1511992.1"/>
    <property type="molecule type" value="Genomic_DNA"/>
</dbReference>
<accession>A0A815UC59</accession>
<dbReference type="InterPro" id="IPR003609">
    <property type="entry name" value="Pan_app"/>
</dbReference>
<feature type="domain" description="Apple" evidence="1">
    <location>
        <begin position="22"/>
        <end position="64"/>
    </location>
</feature>
<evidence type="ECO:0000259" key="1">
    <source>
        <dbReference type="Pfam" id="PF14295"/>
    </source>
</evidence>